<sequence length="44" mass="5330">MKSTTVISRHLNSITQENLFSNRIISSFKNSHDDDWKRLKRYVY</sequence>
<accession>A0ABT8WE91</accession>
<evidence type="ECO:0000313" key="1">
    <source>
        <dbReference type="EMBL" id="MDO5971450.1"/>
    </source>
</evidence>
<proteinExistence type="predicted"/>
<reference evidence="1" key="1">
    <citation type="submission" date="2023-07" db="EMBL/GenBank/DDBJ databases">
        <title>Two novel species in the genus Flavivirga.</title>
        <authorList>
            <person name="Kwon K."/>
        </authorList>
    </citation>
    <scope>NUCLEOTIDE SEQUENCE</scope>
    <source>
        <strain evidence="1">KCTC 52353</strain>
    </source>
</reference>
<gene>
    <name evidence="1" type="ORF">Q4Q35_16710</name>
</gene>
<dbReference type="RefSeq" id="WP_303279165.1">
    <property type="nucleotide sequence ID" value="NZ_JAUOEK010000155.1"/>
</dbReference>
<organism evidence="1 2">
    <name type="scientific">Flavivirga aquimarina</name>
    <dbReference type="NCBI Taxonomy" id="2027862"/>
    <lineage>
        <taxon>Bacteria</taxon>
        <taxon>Pseudomonadati</taxon>
        <taxon>Bacteroidota</taxon>
        <taxon>Flavobacteriia</taxon>
        <taxon>Flavobacteriales</taxon>
        <taxon>Flavobacteriaceae</taxon>
        <taxon>Flavivirga</taxon>
    </lineage>
</organism>
<dbReference type="EMBL" id="JAUOEK010000155">
    <property type="protein sequence ID" value="MDO5971450.1"/>
    <property type="molecule type" value="Genomic_DNA"/>
</dbReference>
<protein>
    <recommendedName>
        <fullName evidence="3">Transposase</fullName>
    </recommendedName>
</protein>
<evidence type="ECO:0000313" key="2">
    <source>
        <dbReference type="Proteomes" id="UP001176883"/>
    </source>
</evidence>
<evidence type="ECO:0008006" key="3">
    <source>
        <dbReference type="Google" id="ProtNLM"/>
    </source>
</evidence>
<dbReference type="Proteomes" id="UP001176883">
    <property type="component" value="Unassembled WGS sequence"/>
</dbReference>
<name>A0ABT8WE91_9FLAO</name>
<comment type="caution">
    <text evidence="1">The sequence shown here is derived from an EMBL/GenBank/DDBJ whole genome shotgun (WGS) entry which is preliminary data.</text>
</comment>
<keyword evidence="2" id="KW-1185">Reference proteome</keyword>